<name>A0A1D3TWN0_9FIRM</name>
<dbReference type="Proteomes" id="UP000199315">
    <property type="component" value="Unassembled WGS sequence"/>
</dbReference>
<dbReference type="OrthoDB" id="369654at2"/>
<dbReference type="Pfam" id="PF12680">
    <property type="entry name" value="SnoaL_2"/>
    <property type="match status" value="1"/>
</dbReference>
<dbReference type="SUPFAM" id="SSF54427">
    <property type="entry name" value="NTF2-like"/>
    <property type="match status" value="1"/>
</dbReference>
<organism evidence="2 3">
    <name type="scientific">Anaerobium acetethylicum</name>
    <dbReference type="NCBI Taxonomy" id="1619234"/>
    <lineage>
        <taxon>Bacteria</taxon>
        <taxon>Bacillati</taxon>
        <taxon>Bacillota</taxon>
        <taxon>Clostridia</taxon>
        <taxon>Lachnospirales</taxon>
        <taxon>Lachnospiraceae</taxon>
        <taxon>Anaerobium</taxon>
    </lineage>
</organism>
<dbReference type="GO" id="GO:0016787">
    <property type="term" value="F:hydrolase activity"/>
    <property type="evidence" value="ECO:0007669"/>
    <property type="project" value="UniProtKB-KW"/>
</dbReference>
<dbReference type="EMBL" id="FMKA01000024">
    <property type="protein sequence ID" value="SCP98675.1"/>
    <property type="molecule type" value="Genomic_DNA"/>
</dbReference>
<dbReference type="RefSeq" id="WP_091235823.1">
    <property type="nucleotide sequence ID" value="NZ_FMKA01000024.1"/>
</dbReference>
<sequence>MTQSELPKNAGGENLAELNVDTVRELWSQTYNTDGKPDWSHIFPYYHPEIIFQDAIQRIEGIEDFIAMCERLTKRCRSLRMDLSSVVQDSNVIILEWKMTMSFKKSPDTPIFGCTKLTLHEDGRILMQRDYYDLWGDIFNQIPGFGKMYRKFMHRFFG</sequence>
<protein>
    <submittedName>
        <fullName evidence="2">Limonene-1,2-epoxide hydrolase</fullName>
    </submittedName>
</protein>
<gene>
    <name evidence="2" type="ORF">SAMN05421730_102420</name>
</gene>
<dbReference type="Gene3D" id="3.10.450.50">
    <property type="match status" value="1"/>
</dbReference>
<keyword evidence="2" id="KW-0378">Hydrolase</keyword>
<keyword evidence="3" id="KW-1185">Reference proteome</keyword>
<evidence type="ECO:0000259" key="1">
    <source>
        <dbReference type="Pfam" id="PF12680"/>
    </source>
</evidence>
<dbReference type="AlphaFoldDB" id="A0A1D3TWN0"/>
<accession>A0A1D3TWN0</accession>
<proteinExistence type="predicted"/>
<dbReference type="STRING" id="1619234.SAMN05421730_102420"/>
<dbReference type="InterPro" id="IPR037401">
    <property type="entry name" value="SnoaL-like"/>
</dbReference>
<reference evidence="2 3" key="1">
    <citation type="submission" date="2016-09" db="EMBL/GenBank/DDBJ databases">
        <authorList>
            <person name="Capua I."/>
            <person name="De Benedictis P."/>
            <person name="Joannis T."/>
            <person name="Lombin L.H."/>
            <person name="Cattoli G."/>
        </authorList>
    </citation>
    <scope>NUCLEOTIDE SEQUENCE [LARGE SCALE GENOMIC DNA]</scope>
    <source>
        <strain evidence="2 3">GluBS11</strain>
    </source>
</reference>
<dbReference type="InterPro" id="IPR032710">
    <property type="entry name" value="NTF2-like_dom_sf"/>
</dbReference>
<feature type="domain" description="SnoaL-like" evidence="1">
    <location>
        <begin position="36"/>
        <end position="125"/>
    </location>
</feature>
<evidence type="ECO:0000313" key="2">
    <source>
        <dbReference type="EMBL" id="SCP98675.1"/>
    </source>
</evidence>
<evidence type="ECO:0000313" key="3">
    <source>
        <dbReference type="Proteomes" id="UP000199315"/>
    </source>
</evidence>